<dbReference type="PROSITE" id="PS51007">
    <property type="entry name" value="CYTC"/>
    <property type="match status" value="1"/>
</dbReference>
<dbReference type="Pfam" id="PF19089">
    <property type="entry name" value="DUF5777"/>
    <property type="match status" value="1"/>
</dbReference>
<keyword evidence="8" id="KW-1185">Reference proteome</keyword>
<dbReference type="InterPro" id="IPR036909">
    <property type="entry name" value="Cyt_c-like_dom_sf"/>
</dbReference>
<organism evidence="7 8">
    <name type="scientific">Plesiocystis pacifica SIR-1</name>
    <dbReference type="NCBI Taxonomy" id="391625"/>
    <lineage>
        <taxon>Bacteria</taxon>
        <taxon>Pseudomonadati</taxon>
        <taxon>Myxococcota</taxon>
        <taxon>Polyangia</taxon>
        <taxon>Nannocystales</taxon>
        <taxon>Nannocystaceae</taxon>
        <taxon>Plesiocystis</taxon>
    </lineage>
</organism>
<evidence type="ECO:0000256" key="5">
    <source>
        <dbReference type="SAM" id="MobiDB-lite"/>
    </source>
</evidence>
<evidence type="ECO:0000256" key="1">
    <source>
        <dbReference type="ARBA" id="ARBA00022617"/>
    </source>
</evidence>
<keyword evidence="1 4" id="KW-0349">Heme</keyword>
<keyword evidence="2 4" id="KW-0479">Metal-binding</keyword>
<comment type="caution">
    <text evidence="7">The sequence shown here is derived from an EMBL/GenBank/DDBJ whole genome shotgun (WGS) entry which is preliminary data.</text>
</comment>
<gene>
    <name evidence="7" type="ORF">PPSIR1_02893</name>
</gene>
<evidence type="ECO:0000313" key="7">
    <source>
        <dbReference type="EMBL" id="EDM77597.1"/>
    </source>
</evidence>
<dbReference type="GO" id="GO:0009055">
    <property type="term" value="F:electron transfer activity"/>
    <property type="evidence" value="ECO:0007669"/>
    <property type="project" value="InterPro"/>
</dbReference>
<dbReference type="InterPro" id="IPR045916">
    <property type="entry name" value="DUF5777"/>
</dbReference>
<reference evidence="7 8" key="1">
    <citation type="submission" date="2007-06" db="EMBL/GenBank/DDBJ databases">
        <authorList>
            <person name="Shimkets L."/>
            <person name="Ferriera S."/>
            <person name="Johnson J."/>
            <person name="Kravitz S."/>
            <person name="Beeson K."/>
            <person name="Sutton G."/>
            <person name="Rogers Y.-H."/>
            <person name="Friedman R."/>
            <person name="Frazier M."/>
            <person name="Venter J.C."/>
        </authorList>
    </citation>
    <scope>NUCLEOTIDE SEQUENCE [LARGE SCALE GENOMIC DNA]</scope>
    <source>
        <strain evidence="7 8">SIR-1</strain>
    </source>
</reference>
<dbReference type="SUPFAM" id="SSF46626">
    <property type="entry name" value="Cytochrome c"/>
    <property type="match status" value="1"/>
</dbReference>
<accession>A6G949</accession>
<evidence type="ECO:0000313" key="8">
    <source>
        <dbReference type="Proteomes" id="UP000005801"/>
    </source>
</evidence>
<dbReference type="GO" id="GO:0020037">
    <property type="term" value="F:heme binding"/>
    <property type="evidence" value="ECO:0007669"/>
    <property type="project" value="InterPro"/>
</dbReference>
<feature type="domain" description="Cytochrome c" evidence="6">
    <location>
        <begin position="14"/>
        <end position="106"/>
    </location>
</feature>
<dbReference type="AlphaFoldDB" id="A6G949"/>
<evidence type="ECO:0000256" key="3">
    <source>
        <dbReference type="ARBA" id="ARBA00023004"/>
    </source>
</evidence>
<dbReference type="GO" id="GO:0046872">
    <property type="term" value="F:metal ion binding"/>
    <property type="evidence" value="ECO:0007669"/>
    <property type="project" value="UniProtKB-KW"/>
</dbReference>
<evidence type="ECO:0000256" key="4">
    <source>
        <dbReference type="PROSITE-ProRule" id="PRU00433"/>
    </source>
</evidence>
<sequence length="434" mass="46364">MSPPELLVAGPEGDLLGEAQAIFDESCTYCHDASDDYVNLEDASALVGLASSTGTPFVDPGNPGGSYLYLKMVAAEGIEGDSMPLGDDPLPAEQLAAVQNWIASLAPAEPEPTGEGTGEGEGEGSGDGTGEGTGEGEGEGETKPPPDKTPLPPPQPKRKPKAPFFSTHQINLQTTTTMGKKAISFRIHHRFGRVGGFGDRTYLGMAGGAVMSMGAEYGIIDGLDVMARWTSSRLDWEIGTKYVPVRQEAGAPLSFGMYASFEALTQAPTSAANRLTGNFQVMVSRLWLERWSTQLTVNYSLLTNHSPTVFADLDEDGTAEQVTDDRGTLNVGLASTIWLGKKRKNGIDLEYVLPIPAGDTFYYNGGDQAPDAGRIGSWAVGWSAKRGLHVFQVIVTNTRNIHTNLAAPGGDTTNPFSPFGDFYFGFNITRKWKL</sequence>
<feature type="region of interest" description="Disordered" evidence="5">
    <location>
        <begin position="107"/>
        <end position="165"/>
    </location>
</feature>
<dbReference type="InterPro" id="IPR009056">
    <property type="entry name" value="Cyt_c-like_dom"/>
</dbReference>
<evidence type="ECO:0000259" key="6">
    <source>
        <dbReference type="PROSITE" id="PS51007"/>
    </source>
</evidence>
<name>A6G949_9BACT</name>
<keyword evidence="3 4" id="KW-0408">Iron</keyword>
<evidence type="ECO:0000256" key="2">
    <source>
        <dbReference type="ARBA" id="ARBA00022723"/>
    </source>
</evidence>
<dbReference type="STRING" id="391625.PPSIR1_02893"/>
<dbReference type="Proteomes" id="UP000005801">
    <property type="component" value="Unassembled WGS sequence"/>
</dbReference>
<proteinExistence type="predicted"/>
<protein>
    <recommendedName>
        <fullName evidence="6">Cytochrome c domain-containing protein</fullName>
    </recommendedName>
</protein>
<dbReference type="EMBL" id="ABCS01000043">
    <property type="protein sequence ID" value="EDM77597.1"/>
    <property type="molecule type" value="Genomic_DNA"/>
</dbReference>